<evidence type="ECO:0000313" key="1">
    <source>
        <dbReference type="EMBL" id="MBD2565339.1"/>
    </source>
</evidence>
<sequence length="49" mass="5537">MPQPQLTEGSVRGAGILLKVSERRAKLLGLERKPYEVLEAFQVLVVMVW</sequence>
<keyword evidence="2" id="KW-1185">Reference proteome</keyword>
<dbReference type="EMBL" id="JACJTE010000079">
    <property type="protein sequence ID" value="MBD2565339.1"/>
    <property type="molecule type" value="Genomic_DNA"/>
</dbReference>
<organism evidence="1 2">
    <name type="scientific">Nostoc linckia FACHB-391</name>
    <dbReference type="NCBI Taxonomy" id="2692906"/>
    <lineage>
        <taxon>Bacteria</taxon>
        <taxon>Bacillati</taxon>
        <taxon>Cyanobacteriota</taxon>
        <taxon>Cyanophyceae</taxon>
        <taxon>Nostocales</taxon>
        <taxon>Nostocaceae</taxon>
        <taxon>Nostoc</taxon>
    </lineage>
</organism>
<evidence type="ECO:0000313" key="2">
    <source>
        <dbReference type="Proteomes" id="UP000604661"/>
    </source>
</evidence>
<proteinExistence type="predicted"/>
<name>A0ABR8F5Z1_NOSLI</name>
<gene>
    <name evidence="1" type="ORF">H6G95_33170</name>
</gene>
<protein>
    <submittedName>
        <fullName evidence="1">Uncharacterized protein</fullName>
    </submittedName>
</protein>
<reference evidence="1 2" key="1">
    <citation type="journal article" date="2020" name="ISME J.">
        <title>Comparative genomics reveals insights into cyanobacterial evolution and habitat adaptation.</title>
        <authorList>
            <person name="Chen M.Y."/>
            <person name="Teng W.K."/>
            <person name="Zhao L."/>
            <person name="Hu C.X."/>
            <person name="Zhou Y.K."/>
            <person name="Han B.P."/>
            <person name="Song L.R."/>
            <person name="Shu W.S."/>
        </authorList>
    </citation>
    <scope>NUCLEOTIDE SEQUENCE [LARGE SCALE GENOMIC DNA]</scope>
    <source>
        <strain evidence="1 2">FACHB-391</strain>
    </source>
</reference>
<comment type="caution">
    <text evidence="1">The sequence shown here is derived from an EMBL/GenBank/DDBJ whole genome shotgun (WGS) entry which is preliminary data.</text>
</comment>
<accession>A0ABR8F5Z1</accession>
<dbReference type="Proteomes" id="UP000604661">
    <property type="component" value="Unassembled WGS sequence"/>
</dbReference>